<dbReference type="EMBL" id="CP000789">
    <property type="protein sequence ID" value="ABU70624.1"/>
    <property type="molecule type" value="Genomic_DNA"/>
</dbReference>
<feature type="domain" description="LysM" evidence="2">
    <location>
        <begin position="209"/>
        <end position="255"/>
    </location>
</feature>
<dbReference type="SUPFAM" id="SSF54106">
    <property type="entry name" value="LysM domain"/>
    <property type="match status" value="1"/>
</dbReference>
<feature type="region of interest" description="Disordered" evidence="1">
    <location>
        <begin position="183"/>
        <end position="203"/>
    </location>
</feature>
<proteinExistence type="predicted"/>
<dbReference type="RefSeq" id="WP_012127488.1">
    <property type="nucleotide sequence ID" value="NC_009783.1"/>
</dbReference>
<accession>A7MTJ3</accession>
<evidence type="ECO:0000256" key="1">
    <source>
        <dbReference type="SAM" id="MobiDB-lite"/>
    </source>
</evidence>
<name>A7MTJ3_VIBC1</name>
<dbReference type="PATRIC" id="fig|338187.25.peg.1010"/>
<protein>
    <recommendedName>
        <fullName evidence="2">LysM domain-containing protein</fullName>
    </recommendedName>
</protein>
<dbReference type="Pfam" id="PF01476">
    <property type="entry name" value="LysM"/>
    <property type="match status" value="1"/>
</dbReference>
<dbReference type="AlphaFoldDB" id="A7MTJ3"/>
<dbReference type="PROSITE" id="PS51782">
    <property type="entry name" value="LYSM"/>
    <property type="match status" value="1"/>
</dbReference>
<dbReference type="InterPro" id="IPR036779">
    <property type="entry name" value="LysM_dom_sf"/>
</dbReference>
<dbReference type="CDD" id="cd00118">
    <property type="entry name" value="LysM"/>
    <property type="match status" value="1"/>
</dbReference>
<gene>
    <name evidence="3" type="ordered locus">VIBHAR_01655</name>
</gene>
<dbReference type="SUPFAM" id="SSF56925">
    <property type="entry name" value="OMPA-like"/>
    <property type="match status" value="1"/>
</dbReference>
<dbReference type="SMART" id="SM00257">
    <property type="entry name" value="LysM"/>
    <property type="match status" value="1"/>
</dbReference>
<dbReference type="Gene3D" id="3.10.350.10">
    <property type="entry name" value="LysM domain"/>
    <property type="match status" value="1"/>
</dbReference>
<sequence>MQLPLSLKSTYSAPIVALSFILLSHPSLAQKNDVSLRAGIGFYNEVDDTGGISESLSSNLVLGAQLPINESFDVSLDGFFFENNASNAYIGMTLDYTAQMSDDFDLYARLGTDFTNGEIVPKLGVGIETDINKSVGLTFETVARDTDRFAEYQFFVGAKYKFFDDSANKPIETEYEPVSLIEEPTPASRGTTNVNHSSDEGNNSEQVIDHYLVVKGDTLWDISQRLNIELDRLIQSNRAIVPNPDLIYPGTLIKL</sequence>
<evidence type="ECO:0000313" key="3">
    <source>
        <dbReference type="EMBL" id="ABU70624.1"/>
    </source>
</evidence>
<dbReference type="Proteomes" id="UP000008152">
    <property type="component" value="Chromosome I"/>
</dbReference>
<dbReference type="InterPro" id="IPR018392">
    <property type="entry name" value="LysM"/>
</dbReference>
<organism evidence="3 4">
    <name type="scientific">Vibrio campbellii (strain ATCC BAA-1116)</name>
    <dbReference type="NCBI Taxonomy" id="2902295"/>
    <lineage>
        <taxon>Bacteria</taxon>
        <taxon>Pseudomonadati</taxon>
        <taxon>Pseudomonadota</taxon>
        <taxon>Gammaproteobacteria</taxon>
        <taxon>Vibrionales</taxon>
        <taxon>Vibrionaceae</taxon>
        <taxon>Vibrio</taxon>
    </lineage>
</organism>
<dbReference type="InterPro" id="IPR011250">
    <property type="entry name" value="OMP/PagP_B-barrel"/>
</dbReference>
<feature type="compositionally biased region" description="Polar residues" evidence="1">
    <location>
        <begin position="188"/>
        <end position="203"/>
    </location>
</feature>
<evidence type="ECO:0000259" key="2">
    <source>
        <dbReference type="PROSITE" id="PS51782"/>
    </source>
</evidence>
<evidence type="ECO:0000313" key="4">
    <source>
        <dbReference type="Proteomes" id="UP000008152"/>
    </source>
</evidence>
<dbReference type="KEGG" id="vha:VIBHAR_01655"/>
<reference evidence="3 4" key="1">
    <citation type="submission" date="2007-08" db="EMBL/GenBank/DDBJ databases">
        <authorList>
            <consortium name="The Vibrio harveyi Genome Sequencing Project"/>
            <person name="Bassler B."/>
            <person name="Clifton S.W."/>
            <person name="Fulton L."/>
            <person name="Delehaunty K."/>
            <person name="Fronick C."/>
            <person name="Harrison M."/>
            <person name="Markivic C."/>
            <person name="Fulton R."/>
            <person name="Tin-Wollam A.-M."/>
            <person name="Shah N."/>
            <person name="Pepin K."/>
            <person name="Nash W."/>
            <person name="Thiruvilangam P."/>
            <person name="Bhonagiri V."/>
            <person name="Waters C."/>
            <person name="Tu K.C."/>
            <person name="Irgon J."/>
            <person name="Wilson R.K."/>
        </authorList>
    </citation>
    <scope>NUCLEOTIDE SEQUENCE [LARGE SCALE GENOMIC DNA]</scope>
    <source>
        <strain evidence="4">ATCC BAA-1116 / BB120</strain>
    </source>
</reference>